<dbReference type="GO" id="GO:0022857">
    <property type="term" value="F:transmembrane transporter activity"/>
    <property type="evidence" value="ECO:0007669"/>
    <property type="project" value="InterPro"/>
</dbReference>
<dbReference type="GO" id="GO:0005886">
    <property type="term" value="C:plasma membrane"/>
    <property type="evidence" value="ECO:0007669"/>
    <property type="project" value="UniProtKB-SubCell"/>
</dbReference>
<dbReference type="RefSeq" id="WP_152887292.1">
    <property type="nucleotide sequence ID" value="NZ_WHJC01000012.1"/>
</dbReference>
<evidence type="ECO:0000256" key="1">
    <source>
        <dbReference type="ARBA" id="ARBA00004651"/>
    </source>
</evidence>
<feature type="transmembrane region" description="Helical" evidence="7">
    <location>
        <begin position="199"/>
        <end position="219"/>
    </location>
</feature>
<reference evidence="8 9" key="1">
    <citation type="submission" date="2019-10" db="EMBL/GenBank/DDBJ databases">
        <title>The Genome Sequence of Clostridium tarantellae Isolated from Fish Brain.</title>
        <authorList>
            <person name="Bano L."/>
            <person name="Kiel M."/>
            <person name="Sales G."/>
            <person name="Doxey A.C."/>
            <person name="Mansfield M.J."/>
            <person name="Schiavone M."/>
            <person name="Rossetto O."/>
            <person name="Pirazzini M."/>
            <person name="Dobrindt U."/>
            <person name="Montecucco C."/>
        </authorList>
    </citation>
    <scope>NUCLEOTIDE SEQUENCE [LARGE SCALE GENOMIC DNA]</scope>
    <source>
        <strain evidence="8 9">DSM 3997</strain>
    </source>
</reference>
<dbReference type="Gene3D" id="1.20.1740.10">
    <property type="entry name" value="Amino acid/polyamine transporter I"/>
    <property type="match status" value="1"/>
</dbReference>
<sequence length="510" mass="55702">MNNSNSKKISLFQLIGITMAFFFTVRNVPTVASVGWESIFYMIAAAIFFALPVALISAELATGWPKEGGSQAWIKVALGERWSFVASWMIWIIMIVGMVMVSSAGASVLAYGIGKPNLSQNGMFITIVTIVAFWIITLLNFKTSLGKIINTIATIVGIYIPFTLLVLLGIWFAVKHGNVNLGPLNASTAFPDMTQISKLSFFSGICFIFTGVELSGVYANEVSNVKRNYPIAIFLAIAAVIVFNLLGALTEANAIPANKIDLATVIQPFQIYFSELGIPWATNVLGIMIYVGVVAQLSAWVLGPSKEMIKVAEDGNLPKFFQKRNEDGIPVTFVILQAIAISLVSLLYIIVPAINTGYFMVLILTSILYSTVYIFLILSAIVLKYKAPDVVRPFSIPGGKVGMWIVAILGLMGMIVTIGVSFIPSSDVPKGDTLSYVLFQLIGLIVTFCIPLIIFKFKKPSWKKSEISDIVNNTNIKLQAKNLNDKSNNTRENNVIKGGSIKHAIHHNKH</sequence>
<feature type="transmembrane region" description="Helical" evidence="7">
    <location>
        <begin position="231"/>
        <end position="249"/>
    </location>
</feature>
<keyword evidence="5 7" id="KW-1133">Transmembrane helix</keyword>
<dbReference type="OrthoDB" id="9791588at2"/>
<accession>A0A6I1MQI8</accession>
<dbReference type="Pfam" id="PF13520">
    <property type="entry name" value="AA_permease_2"/>
    <property type="match status" value="1"/>
</dbReference>
<proteinExistence type="predicted"/>
<evidence type="ECO:0000256" key="6">
    <source>
        <dbReference type="ARBA" id="ARBA00023136"/>
    </source>
</evidence>
<protein>
    <submittedName>
        <fullName evidence="8">Amino acid permease</fullName>
    </submittedName>
</protein>
<dbReference type="PIRSF" id="PIRSF006060">
    <property type="entry name" value="AA_transporter"/>
    <property type="match status" value="1"/>
</dbReference>
<evidence type="ECO:0000313" key="9">
    <source>
        <dbReference type="Proteomes" id="UP000430345"/>
    </source>
</evidence>
<comment type="caution">
    <text evidence="8">The sequence shown here is derived from an EMBL/GenBank/DDBJ whole genome shotgun (WGS) entry which is preliminary data.</text>
</comment>
<feature type="transmembrane region" description="Helical" evidence="7">
    <location>
        <begin position="280"/>
        <end position="302"/>
    </location>
</feature>
<dbReference type="EMBL" id="WHJC01000012">
    <property type="protein sequence ID" value="MPQ42559.1"/>
    <property type="molecule type" value="Genomic_DNA"/>
</dbReference>
<feature type="transmembrane region" description="Helical" evidence="7">
    <location>
        <begin position="436"/>
        <end position="455"/>
    </location>
</feature>
<evidence type="ECO:0000256" key="4">
    <source>
        <dbReference type="ARBA" id="ARBA00022692"/>
    </source>
</evidence>
<name>A0A6I1MQI8_9CLOT</name>
<gene>
    <name evidence="8" type="ORF">GBZ86_02130</name>
</gene>
<keyword evidence="9" id="KW-1185">Reference proteome</keyword>
<dbReference type="PANTHER" id="PTHR42770">
    <property type="entry name" value="AMINO ACID TRANSPORTER-RELATED"/>
    <property type="match status" value="1"/>
</dbReference>
<dbReference type="InterPro" id="IPR002293">
    <property type="entry name" value="AA/rel_permease1"/>
</dbReference>
<comment type="subcellular location">
    <subcellularLocation>
        <location evidence="1">Cell membrane</location>
        <topology evidence="1">Multi-pass membrane protein</topology>
    </subcellularLocation>
</comment>
<evidence type="ECO:0000256" key="7">
    <source>
        <dbReference type="SAM" id="Phobius"/>
    </source>
</evidence>
<feature type="transmembrane region" description="Helical" evidence="7">
    <location>
        <begin position="148"/>
        <end position="174"/>
    </location>
</feature>
<dbReference type="InterPro" id="IPR050367">
    <property type="entry name" value="APC_superfamily"/>
</dbReference>
<dbReference type="Proteomes" id="UP000430345">
    <property type="component" value="Unassembled WGS sequence"/>
</dbReference>
<evidence type="ECO:0000313" key="8">
    <source>
        <dbReference type="EMBL" id="MPQ42559.1"/>
    </source>
</evidence>
<keyword evidence="3" id="KW-1003">Cell membrane</keyword>
<keyword evidence="6 7" id="KW-0472">Membrane</keyword>
<feature type="transmembrane region" description="Helical" evidence="7">
    <location>
        <begin position="404"/>
        <end position="424"/>
    </location>
</feature>
<feature type="transmembrane region" description="Helical" evidence="7">
    <location>
        <begin position="9"/>
        <end position="27"/>
    </location>
</feature>
<organism evidence="8 9">
    <name type="scientific">Clostridium tarantellae</name>
    <dbReference type="NCBI Taxonomy" id="39493"/>
    <lineage>
        <taxon>Bacteria</taxon>
        <taxon>Bacillati</taxon>
        <taxon>Bacillota</taxon>
        <taxon>Clostridia</taxon>
        <taxon>Eubacteriales</taxon>
        <taxon>Clostridiaceae</taxon>
        <taxon>Clostridium</taxon>
    </lineage>
</organism>
<feature type="transmembrane region" description="Helical" evidence="7">
    <location>
        <begin position="329"/>
        <end position="351"/>
    </location>
</feature>
<dbReference type="PANTHER" id="PTHR42770:SF15">
    <property type="entry name" value="GLUTAMATE_GAMMA-AMINOBUTYRATE ANTIPORTER-RELATED"/>
    <property type="match status" value="1"/>
</dbReference>
<keyword evidence="4 7" id="KW-0812">Transmembrane</keyword>
<keyword evidence="2" id="KW-0813">Transport</keyword>
<feature type="transmembrane region" description="Helical" evidence="7">
    <location>
        <begin position="39"/>
        <end position="61"/>
    </location>
</feature>
<dbReference type="AlphaFoldDB" id="A0A6I1MQI8"/>
<feature type="transmembrane region" description="Helical" evidence="7">
    <location>
        <begin position="82"/>
        <end position="111"/>
    </location>
</feature>
<feature type="transmembrane region" description="Helical" evidence="7">
    <location>
        <begin position="357"/>
        <end position="383"/>
    </location>
</feature>
<evidence type="ECO:0000256" key="3">
    <source>
        <dbReference type="ARBA" id="ARBA00022475"/>
    </source>
</evidence>
<feature type="transmembrane region" description="Helical" evidence="7">
    <location>
        <begin position="123"/>
        <end position="141"/>
    </location>
</feature>
<evidence type="ECO:0000256" key="2">
    <source>
        <dbReference type="ARBA" id="ARBA00022448"/>
    </source>
</evidence>
<evidence type="ECO:0000256" key="5">
    <source>
        <dbReference type="ARBA" id="ARBA00022989"/>
    </source>
</evidence>